<gene>
    <name evidence="3" type="ORF">B1A_07761</name>
</gene>
<evidence type="ECO:0000259" key="2">
    <source>
        <dbReference type="Pfam" id="PF00731"/>
    </source>
</evidence>
<sequence>MPYGIPVATVAINGAKNAAILAIRILSIDDKGLSNKLKLFMETQKKGVMEDKI</sequence>
<dbReference type="GO" id="GO:0006189">
    <property type="term" value="P:'de novo' IMP biosynthetic process"/>
    <property type="evidence" value="ECO:0007669"/>
    <property type="project" value="InterPro"/>
</dbReference>
<organism evidence="3">
    <name type="scientific">mine drainage metagenome</name>
    <dbReference type="NCBI Taxonomy" id="410659"/>
    <lineage>
        <taxon>unclassified sequences</taxon>
        <taxon>metagenomes</taxon>
        <taxon>ecological metagenomes</taxon>
    </lineage>
</organism>
<reference evidence="3" key="2">
    <citation type="journal article" date="2014" name="ISME J.">
        <title>Microbial stratification in low pH oxic and suboxic macroscopic growths along an acid mine drainage.</title>
        <authorList>
            <person name="Mendez-Garcia C."/>
            <person name="Mesa V."/>
            <person name="Sprenger R.R."/>
            <person name="Richter M."/>
            <person name="Diez M.S."/>
            <person name="Solano J."/>
            <person name="Bargiela R."/>
            <person name="Golyshina O.V."/>
            <person name="Manteca A."/>
            <person name="Ramos J.L."/>
            <person name="Gallego J.R."/>
            <person name="Llorente I."/>
            <person name="Martins Dos Santos V.A."/>
            <person name="Jensen O.N."/>
            <person name="Pelaez A.I."/>
            <person name="Sanchez J."/>
            <person name="Ferrer M."/>
        </authorList>
    </citation>
    <scope>NUCLEOTIDE SEQUENCE</scope>
</reference>
<evidence type="ECO:0000256" key="1">
    <source>
        <dbReference type="ARBA" id="ARBA00022755"/>
    </source>
</evidence>
<name>T1B356_9ZZZZ</name>
<proteinExistence type="predicted"/>
<dbReference type="Pfam" id="PF00731">
    <property type="entry name" value="AIRC"/>
    <property type="match status" value="1"/>
</dbReference>
<dbReference type="PANTHER" id="PTHR23046:SF2">
    <property type="entry name" value="PHOSPHORIBOSYLAMINOIMIDAZOLE CARBOXYLASE"/>
    <property type="match status" value="1"/>
</dbReference>
<feature type="domain" description="PurE" evidence="2">
    <location>
        <begin position="1"/>
        <end position="46"/>
    </location>
</feature>
<keyword evidence="1" id="KW-0658">Purine biosynthesis</keyword>
<accession>T1B356</accession>
<dbReference type="Gene3D" id="3.40.50.1970">
    <property type="match status" value="1"/>
</dbReference>
<protein>
    <submittedName>
        <fullName evidence="3">1-(5-Phosphoribosyl)-5-amino-4-imidazole-carboxylate (AIR) carboxylase domain protein</fullName>
    </submittedName>
</protein>
<dbReference type="InterPro" id="IPR024694">
    <property type="entry name" value="PurE_prokaryotes"/>
</dbReference>
<dbReference type="EMBL" id="AUZX01005573">
    <property type="protein sequence ID" value="EQD67301.1"/>
    <property type="molecule type" value="Genomic_DNA"/>
</dbReference>
<dbReference type="PANTHER" id="PTHR23046">
    <property type="entry name" value="PHOSPHORIBOSYLAMINOIMIDAZOLE CARBOXYLASE CATALYTIC SUBUNIT"/>
    <property type="match status" value="1"/>
</dbReference>
<evidence type="ECO:0000313" key="3">
    <source>
        <dbReference type="EMBL" id="EQD67301.1"/>
    </source>
</evidence>
<dbReference type="AlphaFoldDB" id="T1B356"/>
<dbReference type="SUPFAM" id="SSF52255">
    <property type="entry name" value="N5-CAIR mutase (phosphoribosylaminoimidazole carboxylase, PurE)"/>
    <property type="match status" value="1"/>
</dbReference>
<dbReference type="InterPro" id="IPR000031">
    <property type="entry name" value="PurE_dom"/>
</dbReference>
<comment type="caution">
    <text evidence="3">The sequence shown here is derived from an EMBL/GenBank/DDBJ whole genome shotgun (WGS) entry which is preliminary data.</text>
</comment>
<reference evidence="3" key="1">
    <citation type="submission" date="2013-08" db="EMBL/GenBank/DDBJ databases">
        <authorList>
            <person name="Mendez C."/>
            <person name="Richter M."/>
            <person name="Ferrer M."/>
            <person name="Sanchez J."/>
        </authorList>
    </citation>
    <scope>NUCLEOTIDE SEQUENCE</scope>
</reference>